<sequence>MVLINCWKTGDYIYLCVIAPYSQRMVSRNAISASDDDGNVVSRLTSDTKKQGKVPRRIHKAEREKQKRDHMNVLFLELSKAIEPANMSNGKASVLKDTIRLLKELLTQLDCLKKENTTLLSESHYVNVEKDELYEENSVLKGQIQKLRSDIEERYHSQASINLNSAQSEINPVAFQPPEDHFKLPSSDNASQAPSVVGPVFILPVQHESQLVPQSDIAASNVSKPQPRYPSASDSWPSHILDK</sequence>
<organism evidence="1 2">
    <name type="scientific">Catharanthus roseus</name>
    <name type="common">Madagascar periwinkle</name>
    <name type="synonym">Vinca rosea</name>
    <dbReference type="NCBI Taxonomy" id="4058"/>
    <lineage>
        <taxon>Eukaryota</taxon>
        <taxon>Viridiplantae</taxon>
        <taxon>Streptophyta</taxon>
        <taxon>Embryophyta</taxon>
        <taxon>Tracheophyta</taxon>
        <taxon>Spermatophyta</taxon>
        <taxon>Magnoliopsida</taxon>
        <taxon>eudicotyledons</taxon>
        <taxon>Gunneridae</taxon>
        <taxon>Pentapetalae</taxon>
        <taxon>asterids</taxon>
        <taxon>lamiids</taxon>
        <taxon>Gentianales</taxon>
        <taxon>Apocynaceae</taxon>
        <taxon>Rauvolfioideae</taxon>
        <taxon>Vinceae</taxon>
        <taxon>Catharanthinae</taxon>
        <taxon>Catharanthus</taxon>
    </lineage>
</organism>
<gene>
    <name evidence="1" type="ORF">M9H77_15491</name>
</gene>
<evidence type="ECO:0000313" key="1">
    <source>
        <dbReference type="EMBL" id="KAI5665638.1"/>
    </source>
</evidence>
<protein>
    <submittedName>
        <fullName evidence="1">Uncharacterized protein</fullName>
    </submittedName>
</protein>
<evidence type="ECO:0000313" key="2">
    <source>
        <dbReference type="Proteomes" id="UP001060085"/>
    </source>
</evidence>
<reference evidence="2" key="1">
    <citation type="journal article" date="2023" name="Nat. Plants">
        <title>Single-cell RNA sequencing provides a high-resolution roadmap for understanding the multicellular compartmentation of specialized metabolism.</title>
        <authorList>
            <person name="Sun S."/>
            <person name="Shen X."/>
            <person name="Li Y."/>
            <person name="Li Y."/>
            <person name="Wang S."/>
            <person name="Li R."/>
            <person name="Zhang H."/>
            <person name="Shen G."/>
            <person name="Guo B."/>
            <person name="Wei J."/>
            <person name="Xu J."/>
            <person name="St-Pierre B."/>
            <person name="Chen S."/>
            <person name="Sun C."/>
        </authorList>
    </citation>
    <scope>NUCLEOTIDE SEQUENCE [LARGE SCALE GENOMIC DNA]</scope>
</reference>
<comment type="caution">
    <text evidence="1">The sequence shown here is derived from an EMBL/GenBank/DDBJ whole genome shotgun (WGS) entry which is preliminary data.</text>
</comment>
<dbReference type="EMBL" id="CM044704">
    <property type="protein sequence ID" value="KAI5665638.1"/>
    <property type="molecule type" value="Genomic_DNA"/>
</dbReference>
<name>A0ACC0AXD8_CATRO</name>
<proteinExistence type="predicted"/>
<dbReference type="Proteomes" id="UP001060085">
    <property type="component" value="Linkage Group LG04"/>
</dbReference>
<keyword evidence="2" id="KW-1185">Reference proteome</keyword>
<accession>A0ACC0AXD8</accession>